<evidence type="ECO:0000313" key="1">
    <source>
        <dbReference type="EMBL" id="AXC16153.1"/>
    </source>
</evidence>
<dbReference type="KEGG" id="abas:ACPOL_6949"/>
<dbReference type="AlphaFoldDB" id="A0A2Z5GAC1"/>
<evidence type="ECO:0000313" key="2">
    <source>
        <dbReference type="Proteomes" id="UP000253606"/>
    </source>
</evidence>
<keyword evidence="1" id="KW-0614">Plasmid</keyword>
<name>A0A2Z5GAC1_9BACT</name>
<keyword evidence="2" id="KW-1185">Reference proteome</keyword>
<proteinExistence type="predicted"/>
<sequence>MLEQGAIDLPRSCHLLGCAFQVHGIPESDGGHNQVQPAGAMPLILEGSIADLAHPIENTARAANSGPRLCLDRR</sequence>
<reference evidence="1 2" key="1">
    <citation type="journal article" date="2018" name="Front. Microbiol.">
        <title>Hydrolytic Capabilities as a Key to Environmental Success: Chitinolytic and Cellulolytic Acidobacteria From Acidic Sub-arctic Soils and Boreal Peatlands.</title>
        <authorList>
            <person name="Belova S.E."/>
            <person name="Ravin N.V."/>
            <person name="Pankratov T.A."/>
            <person name="Rakitin A.L."/>
            <person name="Ivanova A.A."/>
            <person name="Beletsky A.V."/>
            <person name="Mardanov A.V."/>
            <person name="Sinninghe Damste J.S."/>
            <person name="Dedysh S.N."/>
        </authorList>
    </citation>
    <scope>NUCLEOTIDE SEQUENCE [LARGE SCALE GENOMIC DNA]</scope>
    <source>
        <strain evidence="1 2">SBC82</strain>
        <plasmid evidence="2">pacpol4</plasmid>
    </source>
</reference>
<protein>
    <submittedName>
        <fullName evidence="1">Uncharacterized protein</fullName>
    </submittedName>
</protein>
<dbReference type="Proteomes" id="UP000253606">
    <property type="component" value="Plasmid pACPOL4"/>
</dbReference>
<dbReference type="EMBL" id="CP030843">
    <property type="protein sequence ID" value="AXC16153.1"/>
    <property type="molecule type" value="Genomic_DNA"/>
</dbReference>
<accession>A0A2Z5GAC1</accession>
<geneLocation type="plasmid" evidence="2">
    <name>pacpol4</name>
</geneLocation>
<organism evidence="1 2">
    <name type="scientific">Acidisarcina polymorpha</name>
    <dbReference type="NCBI Taxonomy" id="2211140"/>
    <lineage>
        <taxon>Bacteria</taxon>
        <taxon>Pseudomonadati</taxon>
        <taxon>Acidobacteriota</taxon>
        <taxon>Terriglobia</taxon>
        <taxon>Terriglobales</taxon>
        <taxon>Acidobacteriaceae</taxon>
        <taxon>Acidisarcina</taxon>
    </lineage>
</organism>
<gene>
    <name evidence="1" type="ORF">ACPOL_6949</name>
</gene>